<proteinExistence type="predicted"/>
<protein>
    <submittedName>
        <fullName evidence="1">Uncharacterized protein</fullName>
    </submittedName>
</protein>
<dbReference type="GeneTree" id="ENSGT00730000112243"/>
<name>H2Y7H2_CIOSA</name>
<evidence type="ECO:0000313" key="2">
    <source>
        <dbReference type="Proteomes" id="UP000007875"/>
    </source>
</evidence>
<keyword evidence="2" id="KW-1185">Reference proteome</keyword>
<reference evidence="1" key="3">
    <citation type="submission" date="2025-09" db="UniProtKB">
        <authorList>
            <consortium name="Ensembl"/>
        </authorList>
    </citation>
    <scope>IDENTIFICATION</scope>
</reference>
<accession>H2Y7H2</accession>
<dbReference type="HOGENOM" id="CLU_1447180_0_0_1"/>
<reference evidence="1" key="2">
    <citation type="submission" date="2025-08" db="UniProtKB">
        <authorList>
            <consortium name="Ensembl"/>
        </authorList>
    </citation>
    <scope>IDENTIFICATION</scope>
</reference>
<reference evidence="2" key="1">
    <citation type="submission" date="2003-08" db="EMBL/GenBank/DDBJ databases">
        <authorList>
            <person name="Birren B."/>
            <person name="Nusbaum C."/>
            <person name="Abebe A."/>
            <person name="Abouelleil A."/>
            <person name="Adekoya E."/>
            <person name="Ait-zahra M."/>
            <person name="Allen N."/>
            <person name="Allen T."/>
            <person name="An P."/>
            <person name="Anderson M."/>
            <person name="Anderson S."/>
            <person name="Arachchi H."/>
            <person name="Armbruster J."/>
            <person name="Bachantsang P."/>
            <person name="Baldwin J."/>
            <person name="Barry A."/>
            <person name="Bayul T."/>
            <person name="Blitshsteyn B."/>
            <person name="Bloom T."/>
            <person name="Blye J."/>
            <person name="Boguslavskiy L."/>
            <person name="Borowsky M."/>
            <person name="Boukhgalter B."/>
            <person name="Brunache A."/>
            <person name="Butler J."/>
            <person name="Calixte N."/>
            <person name="Calvo S."/>
            <person name="Camarata J."/>
            <person name="Campo K."/>
            <person name="Chang J."/>
            <person name="Cheshatsang Y."/>
            <person name="Citroen M."/>
            <person name="Collymore A."/>
            <person name="Considine T."/>
            <person name="Cook A."/>
            <person name="Cooke P."/>
            <person name="Corum B."/>
            <person name="Cuomo C."/>
            <person name="David R."/>
            <person name="Dawoe T."/>
            <person name="Degray S."/>
            <person name="Dodge S."/>
            <person name="Dooley K."/>
            <person name="Dorje P."/>
            <person name="Dorjee K."/>
            <person name="Dorris L."/>
            <person name="Duffey N."/>
            <person name="Dupes A."/>
            <person name="Elkins T."/>
            <person name="Engels R."/>
            <person name="Erickson J."/>
            <person name="Farina A."/>
            <person name="Faro S."/>
            <person name="Ferreira P."/>
            <person name="Fischer H."/>
            <person name="Fitzgerald M."/>
            <person name="Foley K."/>
            <person name="Gage D."/>
            <person name="Galagan J."/>
            <person name="Gearin G."/>
            <person name="Gnerre S."/>
            <person name="Gnirke A."/>
            <person name="Goyette A."/>
            <person name="Graham J."/>
            <person name="Grandbois E."/>
            <person name="Gyaltsen K."/>
            <person name="Hafez N."/>
            <person name="Hagopian D."/>
            <person name="Hagos B."/>
            <person name="Hall J."/>
            <person name="Hatcher B."/>
            <person name="Heller A."/>
            <person name="Higgins H."/>
            <person name="Honan T."/>
            <person name="Horn A."/>
            <person name="Houde N."/>
            <person name="Hughes L."/>
            <person name="Hulme W."/>
            <person name="Husby E."/>
            <person name="Iliev I."/>
            <person name="Jaffe D."/>
            <person name="Jones C."/>
            <person name="Kamal M."/>
            <person name="Kamat A."/>
            <person name="Kamvysselis M."/>
            <person name="Karlsson E."/>
            <person name="Kells C."/>
            <person name="Kieu A."/>
            <person name="Kisner P."/>
            <person name="Kodira C."/>
            <person name="Kulbokas E."/>
            <person name="Labutti K."/>
            <person name="Lama D."/>
            <person name="Landers T."/>
            <person name="Leger J."/>
            <person name="Levine S."/>
            <person name="Lewis D."/>
            <person name="Lewis T."/>
            <person name="Lindblad-toh K."/>
            <person name="Liu X."/>
            <person name="Lokyitsang T."/>
            <person name="Lokyitsang Y."/>
            <person name="Lucien O."/>
            <person name="Lui A."/>
            <person name="Ma L.J."/>
            <person name="Mabbitt R."/>
            <person name="Macdonald J."/>
            <person name="Maclean C."/>
            <person name="Major J."/>
            <person name="Manning J."/>
            <person name="Marabella R."/>
            <person name="Maru K."/>
            <person name="Matthews C."/>
            <person name="Mauceli E."/>
            <person name="Mccarthy M."/>
            <person name="Mcdonough S."/>
            <person name="Mcghee T."/>
            <person name="Meldrim J."/>
            <person name="Meneus L."/>
            <person name="Mesirov J."/>
            <person name="Mihalev A."/>
            <person name="Mihova T."/>
            <person name="Mikkelsen T."/>
            <person name="Mlenga V."/>
            <person name="Moru K."/>
            <person name="Mozes J."/>
            <person name="Mulrain L."/>
            <person name="Munson G."/>
            <person name="Naylor J."/>
            <person name="Newes C."/>
            <person name="Nguyen C."/>
            <person name="Nguyen N."/>
            <person name="Nguyen T."/>
            <person name="Nicol R."/>
            <person name="Nielsen C."/>
            <person name="Nizzari M."/>
            <person name="Norbu C."/>
            <person name="Norbu N."/>
            <person name="O'donnell P."/>
            <person name="Okoawo O."/>
            <person name="O'leary S."/>
            <person name="Omotosho B."/>
            <person name="O'neill K."/>
            <person name="Osman S."/>
            <person name="Parker S."/>
            <person name="Perrin D."/>
            <person name="Phunkhang P."/>
            <person name="Piqani B."/>
            <person name="Purcell S."/>
            <person name="Rachupka T."/>
            <person name="Ramasamy U."/>
            <person name="Rameau R."/>
            <person name="Ray V."/>
            <person name="Raymond C."/>
            <person name="Retta R."/>
            <person name="Richardson S."/>
            <person name="Rise C."/>
            <person name="Rodriguez J."/>
            <person name="Rogers J."/>
            <person name="Rogov P."/>
            <person name="Rutman M."/>
            <person name="Schupbach R."/>
            <person name="Seaman C."/>
            <person name="Settipalli S."/>
            <person name="Sharpe T."/>
            <person name="Sheridan J."/>
            <person name="Sherpa N."/>
            <person name="Shi J."/>
            <person name="Smirnov S."/>
            <person name="Smith C."/>
            <person name="Sougnez C."/>
            <person name="Spencer B."/>
            <person name="Stalker J."/>
            <person name="Stange-thomann N."/>
            <person name="Stavropoulos S."/>
            <person name="Stetson K."/>
            <person name="Stone C."/>
            <person name="Stone S."/>
            <person name="Stubbs M."/>
            <person name="Talamas J."/>
            <person name="Tchuinga P."/>
            <person name="Tenzing P."/>
            <person name="Tesfaye S."/>
            <person name="Theodore J."/>
            <person name="Thoulutsang Y."/>
            <person name="Topham K."/>
            <person name="Towey S."/>
            <person name="Tsamla T."/>
            <person name="Tsomo N."/>
            <person name="Vallee D."/>
            <person name="Vassiliev H."/>
            <person name="Venkataraman V."/>
            <person name="Vinson J."/>
            <person name="Vo A."/>
            <person name="Wade C."/>
            <person name="Wang S."/>
            <person name="Wangchuk T."/>
            <person name="Wangdi T."/>
            <person name="Whittaker C."/>
            <person name="Wilkinson J."/>
            <person name="Wu Y."/>
            <person name="Wyman D."/>
            <person name="Yadav S."/>
            <person name="Yang S."/>
            <person name="Yang X."/>
            <person name="Yeager S."/>
            <person name="Yee E."/>
            <person name="Young G."/>
            <person name="Zainoun J."/>
            <person name="Zembeck L."/>
            <person name="Zimmer A."/>
            <person name="Zody M."/>
            <person name="Lander E."/>
        </authorList>
    </citation>
    <scope>NUCLEOTIDE SEQUENCE [LARGE SCALE GENOMIC DNA]</scope>
</reference>
<organism evidence="1 2">
    <name type="scientific">Ciona savignyi</name>
    <name type="common">Pacific transparent sea squirt</name>
    <dbReference type="NCBI Taxonomy" id="51511"/>
    <lineage>
        <taxon>Eukaryota</taxon>
        <taxon>Metazoa</taxon>
        <taxon>Chordata</taxon>
        <taxon>Tunicata</taxon>
        <taxon>Ascidiacea</taxon>
        <taxon>Phlebobranchia</taxon>
        <taxon>Cionidae</taxon>
        <taxon>Ciona</taxon>
    </lineage>
</organism>
<dbReference type="AlphaFoldDB" id="H2Y7H2"/>
<dbReference type="Proteomes" id="UP000007875">
    <property type="component" value="Unassembled WGS sequence"/>
</dbReference>
<dbReference type="Ensembl" id="ENSCSAVT00000001285.1">
    <property type="protein sequence ID" value="ENSCSAVP00000001270.1"/>
    <property type="gene ID" value="ENSCSAVG00000000710.1"/>
</dbReference>
<evidence type="ECO:0000313" key="1">
    <source>
        <dbReference type="Ensembl" id="ENSCSAVP00000001270.1"/>
    </source>
</evidence>
<dbReference type="InParanoid" id="H2Y7H2"/>
<sequence length="187" mass="20791">MNVCCTEYTITCGNTSLCPPPNCPVNHTAIYHALLKDPNTQSCCPLYACRCDVCVESNKTRTVGEKWQIDVGDGCMVTYECSPTQRKNLLTELESSGNCHKVIKISDPRQKCQSITFYEYTVCNSYQTAVERKYESDPDVCCPEFKCICKEGSKLQTACSSFLPPQCPPNMQIVKSGTVFNTTDCSP</sequence>